<protein>
    <submittedName>
        <fullName evidence="1">Uncharacterized protein</fullName>
    </submittedName>
</protein>
<accession>A0ABP8NA01</accession>
<evidence type="ECO:0000313" key="1">
    <source>
        <dbReference type="EMBL" id="GAA4462429.1"/>
    </source>
</evidence>
<proteinExistence type="predicted"/>
<dbReference type="EMBL" id="BAABHD010000069">
    <property type="protein sequence ID" value="GAA4462429.1"/>
    <property type="molecule type" value="Genomic_DNA"/>
</dbReference>
<reference evidence="2" key="1">
    <citation type="journal article" date="2019" name="Int. J. Syst. Evol. Microbiol.">
        <title>The Global Catalogue of Microorganisms (GCM) 10K type strain sequencing project: providing services to taxonomists for standard genome sequencing and annotation.</title>
        <authorList>
            <consortium name="The Broad Institute Genomics Platform"/>
            <consortium name="The Broad Institute Genome Sequencing Center for Infectious Disease"/>
            <person name="Wu L."/>
            <person name="Ma J."/>
        </authorList>
    </citation>
    <scope>NUCLEOTIDE SEQUENCE [LARGE SCALE GENOMIC DNA]</scope>
    <source>
        <strain evidence="2">JCM 17927</strain>
    </source>
</reference>
<dbReference type="Proteomes" id="UP001501175">
    <property type="component" value="Unassembled WGS sequence"/>
</dbReference>
<comment type="caution">
    <text evidence="1">The sequence shown here is derived from an EMBL/GenBank/DDBJ whole genome shotgun (WGS) entry which is preliminary data.</text>
</comment>
<organism evidence="1 2">
    <name type="scientific">Nibrella saemangeumensis</name>
    <dbReference type="NCBI Taxonomy" id="1084526"/>
    <lineage>
        <taxon>Bacteria</taxon>
        <taxon>Pseudomonadati</taxon>
        <taxon>Bacteroidota</taxon>
        <taxon>Cytophagia</taxon>
        <taxon>Cytophagales</taxon>
        <taxon>Spirosomataceae</taxon>
        <taxon>Nibrella</taxon>
    </lineage>
</organism>
<dbReference type="RefSeq" id="WP_345246155.1">
    <property type="nucleotide sequence ID" value="NZ_BAABHD010000069.1"/>
</dbReference>
<name>A0ABP8NA01_9BACT</name>
<evidence type="ECO:0000313" key="2">
    <source>
        <dbReference type="Proteomes" id="UP001501175"/>
    </source>
</evidence>
<gene>
    <name evidence="1" type="ORF">GCM10023189_39080</name>
</gene>
<keyword evidence="2" id="KW-1185">Reference proteome</keyword>
<sequence>MDSFSLSEANACVESLVEEIISDLEDIPGSYANLENCWEEICVQRQSEEFFEWSLYEAAIEGAIHNCFKDLPRKDKLLVNYAALEDATDIDDDEVDYDCLYVDEINSYLYKKVLLRALNDRPPRVKAFFDDDIEEEDDQQYVDKYLVLRIDPSRREDYLTMLRMIDGVQLIELEEDAVPIFKELLDSLNVEDE</sequence>